<evidence type="ECO:0000313" key="2">
    <source>
        <dbReference type="Proteomes" id="UP000694864"/>
    </source>
</evidence>
<reference evidence="3" key="2">
    <citation type="submission" date="2025-08" db="UniProtKB">
        <authorList>
            <consortium name="RefSeq"/>
        </authorList>
    </citation>
    <scope>IDENTIFICATION</scope>
    <source>
        <tissue evidence="3">Leaf</tissue>
    </source>
</reference>
<name>A0ABM1Q7C5_CAMSA</name>
<dbReference type="Proteomes" id="UP000694864">
    <property type="component" value="Chromosome 7"/>
</dbReference>
<dbReference type="InterPro" id="IPR013103">
    <property type="entry name" value="RVT_2"/>
</dbReference>
<organism evidence="2 3">
    <name type="scientific">Camelina sativa</name>
    <name type="common">False flax</name>
    <name type="synonym">Myagrum sativum</name>
    <dbReference type="NCBI Taxonomy" id="90675"/>
    <lineage>
        <taxon>Eukaryota</taxon>
        <taxon>Viridiplantae</taxon>
        <taxon>Streptophyta</taxon>
        <taxon>Embryophyta</taxon>
        <taxon>Tracheophyta</taxon>
        <taxon>Spermatophyta</taxon>
        <taxon>Magnoliopsida</taxon>
        <taxon>eudicotyledons</taxon>
        <taxon>Gunneridae</taxon>
        <taxon>Pentapetalae</taxon>
        <taxon>rosids</taxon>
        <taxon>malvids</taxon>
        <taxon>Brassicales</taxon>
        <taxon>Brassicaceae</taxon>
        <taxon>Camelineae</taxon>
        <taxon>Camelina</taxon>
    </lineage>
</organism>
<reference evidence="2" key="1">
    <citation type="journal article" date="2014" name="Nat. Commun.">
        <title>The emerging biofuel crop Camelina sativa retains a highly undifferentiated hexaploid genome structure.</title>
        <authorList>
            <person name="Kagale S."/>
            <person name="Koh C."/>
            <person name="Nixon J."/>
            <person name="Bollina V."/>
            <person name="Clarke W.E."/>
            <person name="Tuteja R."/>
            <person name="Spillane C."/>
            <person name="Robinson S.J."/>
            <person name="Links M.G."/>
            <person name="Clarke C."/>
            <person name="Higgins E.E."/>
            <person name="Huebert T."/>
            <person name="Sharpe A.G."/>
            <person name="Parkin I.A."/>
        </authorList>
    </citation>
    <scope>NUCLEOTIDE SEQUENCE [LARGE SCALE GENOMIC DNA]</scope>
    <source>
        <strain evidence="2">cv. DH55</strain>
    </source>
</reference>
<evidence type="ECO:0000313" key="3">
    <source>
        <dbReference type="RefSeq" id="XP_019082663.1"/>
    </source>
</evidence>
<dbReference type="SUPFAM" id="SSF56672">
    <property type="entry name" value="DNA/RNA polymerases"/>
    <property type="match status" value="1"/>
</dbReference>
<gene>
    <name evidence="3" type="primary">LOC109125481</name>
</gene>
<dbReference type="GeneID" id="109125481"/>
<accession>A0ABM1Q7C5</accession>
<evidence type="ECO:0000259" key="1">
    <source>
        <dbReference type="Pfam" id="PF07727"/>
    </source>
</evidence>
<keyword evidence="2" id="KW-1185">Reference proteome</keyword>
<dbReference type="PANTHER" id="PTHR11439">
    <property type="entry name" value="GAG-POL-RELATED RETROTRANSPOSON"/>
    <property type="match status" value="1"/>
</dbReference>
<proteinExistence type="predicted"/>
<dbReference type="PANTHER" id="PTHR11439:SF515">
    <property type="entry name" value="GAG-POL POLYPROTEIN"/>
    <property type="match status" value="1"/>
</dbReference>
<dbReference type="InterPro" id="IPR043502">
    <property type="entry name" value="DNA/RNA_pol_sf"/>
</dbReference>
<dbReference type="RefSeq" id="XP_019082663.1">
    <property type="nucleotide sequence ID" value="XM_019227118.1"/>
</dbReference>
<dbReference type="Pfam" id="PF07727">
    <property type="entry name" value="RVT_2"/>
    <property type="match status" value="1"/>
</dbReference>
<sequence>MMNFKRCIKEPTVYLKNDNKESLVVAIYVDDLFVTRTSQKVIDQFKRDTSREFEMSDLGNLTYYLGIEVVQGTYGIRIKQEGYAQGILIDTKMDSCNSAHILVDPGMEISKVEDQPEIDATRYRRTIGFLRYLLHTRPDLAFAVGVLSRYMQSPIEVVGYNDNSYKADIDDGRCTGGHVFYLGSSLITWTS</sequence>
<feature type="domain" description="Reverse transcriptase Ty1/copia-type" evidence="1">
    <location>
        <begin position="2"/>
        <end position="101"/>
    </location>
</feature>
<protein>
    <submittedName>
        <fullName evidence="3">Uncharacterized protein LOC109125481</fullName>
    </submittedName>
</protein>